<keyword evidence="3" id="KW-1185">Reference proteome</keyword>
<organism evidence="2 3">
    <name type="scientific">Blyttiomyces helicus</name>
    <dbReference type="NCBI Taxonomy" id="388810"/>
    <lineage>
        <taxon>Eukaryota</taxon>
        <taxon>Fungi</taxon>
        <taxon>Fungi incertae sedis</taxon>
        <taxon>Chytridiomycota</taxon>
        <taxon>Chytridiomycota incertae sedis</taxon>
        <taxon>Chytridiomycetes</taxon>
        <taxon>Chytridiomycetes incertae sedis</taxon>
        <taxon>Blyttiomyces</taxon>
    </lineage>
</organism>
<reference evidence="3" key="1">
    <citation type="journal article" date="2018" name="Nat. Microbiol.">
        <title>Leveraging single-cell genomics to expand the fungal tree of life.</title>
        <authorList>
            <person name="Ahrendt S.R."/>
            <person name="Quandt C.A."/>
            <person name="Ciobanu D."/>
            <person name="Clum A."/>
            <person name="Salamov A."/>
            <person name="Andreopoulos B."/>
            <person name="Cheng J.F."/>
            <person name="Woyke T."/>
            <person name="Pelin A."/>
            <person name="Henrissat B."/>
            <person name="Reynolds N.K."/>
            <person name="Benny G.L."/>
            <person name="Smith M.E."/>
            <person name="James T.Y."/>
            <person name="Grigoriev I.V."/>
        </authorList>
    </citation>
    <scope>NUCLEOTIDE SEQUENCE [LARGE SCALE GENOMIC DNA]</scope>
</reference>
<name>A0A4P9WNE4_9FUNG</name>
<feature type="region of interest" description="Disordered" evidence="1">
    <location>
        <begin position="178"/>
        <end position="253"/>
    </location>
</feature>
<evidence type="ECO:0000313" key="2">
    <source>
        <dbReference type="EMBL" id="RKO93795.1"/>
    </source>
</evidence>
<feature type="region of interest" description="Disordered" evidence="1">
    <location>
        <begin position="556"/>
        <end position="575"/>
    </location>
</feature>
<gene>
    <name evidence="2" type="ORF">BDK51DRAFT_34713</name>
</gene>
<proteinExistence type="predicted"/>
<feature type="compositionally biased region" description="Low complexity" evidence="1">
    <location>
        <begin position="179"/>
        <end position="193"/>
    </location>
</feature>
<sequence length="805" mass="88283">MSNSPVRPRFPRPGTAGTILARRTCDVPTSQGGLHLALSRWTCVATYLFLSRRWVAANLLSNLVQPPGGLSSWPSSTTFPPSPEFLREAYIPSANPEFSPIGGQQFFPDEPKRLSTFLILPAIPALAPHQSQHHFPQTLPIEAPDMKADSPTIPVPMPTSDIVASPYSASDVTLSNFDSPLPSTLPSSPGPSGNFEPTRDSGFSDSETLLSLKTLPISPTPSRSADSTSDADPQTPPPKLEAPSRKARKLKGNVTRQENALCRSCGNEKVVHLLHGPESLLSSDRRIMFTCNSCYTAACLDATSLREPATVRSFNLGEKASKIPSPPAGKRKKGLDESHSEVFCSACDRWVGVGQILVRAGEPLPDDLRPREEWVEPMFEAEVVLEAILVFTVLAGQVEGRCGGVQTKGNGRPNSRILFNFNLNPQCHFQCGGGGVFRTGKWRPRELFVPERRNCSLSHERTGAVTYDYEPLRCLDEVTPAYLTAMRSVFAELQLSFRACAKEMEASVEHRTYGRIVARLEVSLSELSDFIGTQPPIGVERFIVVQWEAGKVKAKGRNSDVKPRTGPEPSTSTISPLPRRLHGVLSVQVNHIKGIIFISYTFTKNSSRFVYSGYFRGAINAAVASHEANYPTFPPLAHVCVPLWKRDPEAPAKMQHSHSSNWGGFTFRPVEKYAAERHVDKNLFDEPGVLSEVALLSCENWGFRLGLLILDVAGVEVGLQKLSLGVFLYNSFGLGLSGRTVGCCRGCATEKKHLRGKSGEKLDLIPSSDVARNGPLTFFVRSTLSRWRVKLWPSKTTSLRITICP</sequence>
<dbReference type="AlphaFoldDB" id="A0A4P9WNE4"/>
<dbReference type="EMBL" id="KZ994113">
    <property type="protein sequence ID" value="RKO93795.1"/>
    <property type="molecule type" value="Genomic_DNA"/>
</dbReference>
<evidence type="ECO:0000313" key="3">
    <source>
        <dbReference type="Proteomes" id="UP000269721"/>
    </source>
</evidence>
<feature type="compositionally biased region" description="Polar residues" evidence="1">
    <location>
        <begin position="220"/>
        <end position="232"/>
    </location>
</feature>
<dbReference type="Proteomes" id="UP000269721">
    <property type="component" value="Unassembled WGS sequence"/>
</dbReference>
<dbReference type="OrthoDB" id="2129662at2759"/>
<accession>A0A4P9WNE4</accession>
<evidence type="ECO:0000256" key="1">
    <source>
        <dbReference type="SAM" id="MobiDB-lite"/>
    </source>
</evidence>
<protein>
    <submittedName>
        <fullName evidence="2">Uncharacterized protein</fullName>
    </submittedName>
</protein>
<feature type="compositionally biased region" description="Polar residues" evidence="1">
    <location>
        <begin position="201"/>
        <end position="211"/>
    </location>
</feature>